<dbReference type="RefSeq" id="WP_073120681.1">
    <property type="nucleotide sequence ID" value="NZ_BMEN01000003.1"/>
</dbReference>
<evidence type="ECO:0000256" key="5">
    <source>
        <dbReference type="ARBA" id="ARBA00022692"/>
    </source>
</evidence>
<reference evidence="10" key="1">
    <citation type="submission" date="2016-11" db="EMBL/GenBank/DDBJ databases">
        <authorList>
            <person name="Varghese N."/>
            <person name="Submissions S."/>
        </authorList>
    </citation>
    <scope>NUCLEOTIDE SEQUENCE [LARGE SCALE GENOMIC DNA]</scope>
    <source>
        <strain evidence="10">DSM 100572</strain>
    </source>
</reference>
<dbReference type="PANTHER" id="PTHR21716:SF53">
    <property type="entry name" value="PERMEASE PERM-RELATED"/>
    <property type="match status" value="1"/>
</dbReference>
<protein>
    <submittedName>
        <fullName evidence="9">Predicted PurR-regulated permease PerM</fullName>
    </submittedName>
</protein>
<keyword evidence="7 8" id="KW-0472">Membrane</keyword>
<feature type="transmembrane region" description="Helical" evidence="8">
    <location>
        <begin position="229"/>
        <end position="254"/>
    </location>
</feature>
<gene>
    <name evidence="9" type="ORF">SAMN05444281_1809</name>
</gene>
<comment type="similarity">
    <text evidence="2">Belongs to the autoinducer-2 exporter (AI-2E) (TC 2.A.86) family.</text>
</comment>
<organism evidence="9 10">
    <name type="scientific">Wenyingzhuangia marina</name>
    <dbReference type="NCBI Taxonomy" id="1195760"/>
    <lineage>
        <taxon>Bacteria</taxon>
        <taxon>Pseudomonadati</taxon>
        <taxon>Bacteroidota</taxon>
        <taxon>Flavobacteriia</taxon>
        <taxon>Flavobacteriales</taxon>
        <taxon>Flavobacteriaceae</taxon>
        <taxon>Wenyingzhuangia</taxon>
    </lineage>
</organism>
<dbReference type="Proteomes" id="UP000184109">
    <property type="component" value="Unassembled WGS sequence"/>
</dbReference>
<evidence type="ECO:0000256" key="8">
    <source>
        <dbReference type="SAM" id="Phobius"/>
    </source>
</evidence>
<dbReference type="GO" id="GO:0055085">
    <property type="term" value="P:transmembrane transport"/>
    <property type="evidence" value="ECO:0007669"/>
    <property type="project" value="TreeGrafter"/>
</dbReference>
<feature type="transmembrane region" description="Helical" evidence="8">
    <location>
        <begin position="298"/>
        <end position="331"/>
    </location>
</feature>
<feature type="transmembrane region" description="Helical" evidence="8">
    <location>
        <begin position="7"/>
        <end position="26"/>
    </location>
</feature>
<dbReference type="PROSITE" id="PS51257">
    <property type="entry name" value="PROKAR_LIPOPROTEIN"/>
    <property type="match status" value="1"/>
</dbReference>
<evidence type="ECO:0000256" key="1">
    <source>
        <dbReference type="ARBA" id="ARBA00004651"/>
    </source>
</evidence>
<feature type="transmembrane region" description="Helical" evidence="8">
    <location>
        <begin position="151"/>
        <end position="168"/>
    </location>
</feature>
<dbReference type="PANTHER" id="PTHR21716">
    <property type="entry name" value="TRANSMEMBRANE PROTEIN"/>
    <property type="match status" value="1"/>
</dbReference>
<dbReference type="OrthoDB" id="9793390at2"/>
<dbReference type="Pfam" id="PF01594">
    <property type="entry name" value="AI-2E_transport"/>
    <property type="match status" value="1"/>
</dbReference>
<keyword evidence="6 8" id="KW-1133">Transmembrane helix</keyword>
<accession>A0A1M5VHJ3</accession>
<dbReference type="STRING" id="1195760.SAMN05444281_1809"/>
<evidence type="ECO:0000313" key="9">
    <source>
        <dbReference type="EMBL" id="SHH74752.1"/>
    </source>
</evidence>
<evidence type="ECO:0000256" key="7">
    <source>
        <dbReference type="ARBA" id="ARBA00023136"/>
    </source>
</evidence>
<dbReference type="EMBL" id="FQXQ01000003">
    <property type="protein sequence ID" value="SHH74752.1"/>
    <property type="molecule type" value="Genomic_DNA"/>
</dbReference>
<evidence type="ECO:0000256" key="6">
    <source>
        <dbReference type="ARBA" id="ARBA00022989"/>
    </source>
</evidence>
<keyword evidence="3" id="KW-0813">Transport</keyword>
<feature type="transmembrane region" description="Helical" evidence="8">
    <location>
        <begin position="201"/>
        <end position="223"/>
    </location>
</feature>
<dbReference type="AlphaFoldDB" id="A0A1M5VHJ3"/>
<feature type="transmembrane region" description="Helical" evidence="8">
    <location>
        <begin position="32"/>
        <end position="50"/>
    </location>
</feature>
<evidence type="ECO:0000256" key="4">
    <source>
        <dbReference type="ARBA" id="ARBA00022475"/>
    </source>
</evidence>
<evidence type="ECO:0000256" key="3">
    <source>
        <dbReference type="ARBA" id="ARBA00022448"/>
    </source>
</evidence>
<keyword evidence="10" id="KW-1185">Reference proteome</keyword>
<keyword evidence="5 8" id="KW-0812">Transmembrane</keyword>
<name>A0A1M5VHJ3_9FLAO</name>
<feature type="transmembrane region" description="Helical" evidence="8">
    <location>
        <begin position="62"/>
        <end position="90"/>
    </location>
</feature>
<comment type="subcellular location">
    <subcellularLocation>
        <location evidence="1">Cell membrane</location>
        <topology evidence="1">Multi-pass membrane protein</topology>
    </subcellularLocation>
</comment>
<sequence>MKLLKINYIRYGAYSIFLLLACVFILKEAKIVLAPLVVSILLSFVLNPALEKINHFVKNRLASTIILLLVLFSLISGVLSLLTIQILSFYEDFPDISEQMVIVTKSVEELLEDNLGIRNVKVNEKLDNATETFLNSGTNFFGTVLDNIGDFLVYLSIVPIYVFFLLYYKTNIINYVKKILTPLKIKASPVIKEVSIIIQDYLKGMMIVMLILAVLNSLSLLILGVPYAIVLGVITALFTIVPYIGVIVGGLLVLSVSLFTQGDPETLYYILVMFGVIQFIEGNFLTPKIVGDKININPMLAILALLIGEQLWGIVGMVIALPITAVILIIIKNINKETFYPKGEELLKL</sequence>
<proteinExistence type="inferred from homology"/>
<dbReference type="GO" id="GO:0005886">
    <property type="term" value="C:plasma membrane"/>
    <property type="evidence" value="ECO:0007669"/>
    <property type="project" value="UniProtKB-SubCell"/>
</dbReference>
<evidence type="ECO:0000313" key="10">
    <source>
        <dbReference type="Proteomes" id="UP000184109"/>
    </source>
</evidence>
<dbReference type="InterPro" id="IPR002549">
    <property type="entry name" value="AI-2E-like"/>
</dbReference>
<keyword evidence="4" id="KW-1003">Cell membrane</keyword>
<evidence type="ECO:0000256" key="2">
    <source>
        <dbReference type="ARBA" id="ARBA00009773"/>
    </source>
</evidence>
<feature type="transmembrane region" description="Helical" evidence="8">
    <location>
        <begin position="266"/>
        <end position="286"/>
    </location>
</feature>